<protein>
    <submittedName>
        <fullName evidence="1">Uncharacterized protein</fullName>
    </submittedName>
</protein>
<evidence type="ECO:0000313" key="1">
    <source>
        <dbReference type="EMBL" id="KAF2719342.1"/>
    </source>
</evidence>
<dbReference type="EMBL" id="MU003812">
    <property type="protein sequence ID" value="KAF2719342.1"/>
    <property type="molecule type" value="Genomic_DNA"/>
</dbReference>
<gene>
    <name evidence="1" type="ORF">K431DRAFT_112585</name>
</gene>
<dbReference type="Proteomes" id="UP000799441">
    <property type="component" value="Unassembled WGS sequence"/>
</dbReference>
<sequence>MTSVQDSRLNGNPCILLVLAWMDGISTSSPPSSEYAVSSSCFVRRRSPHDERPSMPNWVEGFPKVFIGAFAIPWGFSLQRALLLTVCC</sequence>
<name>A0A9P4Q2G1_9PEZI</name>
<keyword evidence="2" id="KW-1185">Reference proteome</keyword>
<organism evidence="1 2">
    <name type="scientific">Polychaeton citri CBS 116435</name>
    <dbReference type="NCBI Taxonomy" id="1314669"/>
    <lineage>
        <taxon>Eukaryota</taxon>
        <taxon>Fungi</taxon>
        <taxon>Dikarya</taxon>
        <taxon>Ascomycota</taxon>
        <taxon>Pezizomycotina</taxon>
        <taxon>Dothideomycetes</taxon>
        <taxon>Dothideomycetidae</taxon>
        <taxon>Capnodiales</taxon>
        <taxon>Capnodiaceae</taxon>
        <taxon>Polychaeton</taxon>
    </lineage>
</organism>
<accession>A0A9P4Q2G1</accession>
<comment type="caution">
    <text evidence="1">The sequence shown here is derived from an EMBL/GenBank/DDBJ whole genome shotgun (WGS) entry which is preliminary data.</text>
</comment>
<proteinExistence type="predicted"/>
<reference evidence="1" key="1">
    <citation type="journal article" date="2020" name="Stud. Mycol.">
        <title>101 Dothideomycetes genomes: a test case for predicting lifestyles and emergence of pathogens.</title>
        <authorList>
            <person name="Haridas S."/>
            <person name="Albert R."/>
            <person name="Binder M."/>
            <person name="Bloem J."/>
            <person name="Labutti K."/>
            <person name="Salamov A."/>
            <person name="Andreopoulos B."/>
            <person name="Baker S."/>
            <person name="Barry K."/>
            <person name="Bills G."/>
            <person name="Bluhm B."/>
            <person name="Cannon C."/>
            <person name="Castanera R."/>
            <person name="Culley D."/>
            <person name="Daum C."/>
            <person name="Ezra D."/>
            <person name="Gonzalez J."/>
            <person name="Henrissat B."/>
            <person name="Kuo A."/>
            <person name="Liang C."/>
            <person name="Lipzen A."/>
            <person name="Lutzoni F."/>
            <person name="Magnuson J."/>
            <person name="Mondo S."/>
            <person name="Nolan M."/>
            <person name="Ohm R."/>
            <person name="Pangilinan J."/>
            <person name="Park H.-J."/>
            <person name="Ramirez L."/>
            <person name="Alfaro M."/>
            <person name="Sun H."/>
            <person name="Tritt A."/>
            <person name="Yoshinaga Y."/>
            <person name="Zwiers L.-H."/>
            <person name="Turgeon B."/>
            <person name="Goodwin S."/>
            <person name="Spatafora J."/>
            <person name="Crous P."/>
            <person name="Grigoriev I."/>
        </authorList>
    </citation>
    <scope>NUCLEOTIDE SEQUENCE</scope>
    <source>
        <strain evidence="1">CBS 116435</strain>
    </source>
</reference>
<dbReference type="AlphaFoldDB" id="A0A9P4Q2G1"/>
<evidence type="ECO:0000313" key="2">
    <source>
        <dbReference type="Proteomes" id="UP000799441"/>
    </source>
</evidence>